<organism evidence="12 13">
    <name type="scientific">Ramlibacter humi</name>
    <dbReference type="NCBI Taxonomy" id="2530451"/>
    <lineage>
        <taxon>Bacteria</taxon>
        <taxon>Pseudomonadati</taxon>
        <taxon>Pseudomonadota</taxon>
        <taxon>Betaproteobacteria</taxon>
        <taxon>Burkholderiales</taxon>
        <taxon>Comamonadaceae</taxon>
        <taxon>Ramlibacter</taxon>
    </lineage>
</organism>
<dbReference type="EMBL" id="SMLK01000004">
    <property type="protein sequence ID" value="TFZ00358.1"/>
    <property type="molecule type" value="Genomic_DNA"/>
</dbReference>
<dbReference type="InterPro" id="IPR043131">
    <property type="entry name" value="BCAT-like_N"/>
</dbReference>
<evidence type="ECO:0000256" key="7">
    <source>
        <dbReference type="ARBA" id="ARBA00013053"/>
    </source>
</evidence>
<gene>
    <name evidence="12" type="ORF">EZ216_14780</name>
</gene>
<comment type="function">
    <text evidence="2">Acts on leucine, isoleucine and valine.</text>
</comment>
<dbReference type="InterPro" id="IPR050571">
    <property type="entry name" value="Class-IV_PLP-Dep_Aminotrnsfr"/>
</dbReference>
<dbReference type="Gene3D" id="3.20.10.10">
    <property type="entry name" value="D-amino Acid Aminotransferase, subunit A, domain 2"/>
    <property type="match status" value="1"/>
</dbReference>
<comment type="catalytic activity">
    <reaction evidence="9">
        <text>L-valine + 2-oxoglutarate = 3-methyl-2-oxobutanoate + L-glutamate</text>
        <dbReference type="Rhea" id="RHEA:24813"/>
        <dbReference type="ChEBI" id="CHEBI:11851"/>
        <dbReference type="ChEBI" id="CHEBI:16810"/>
        <dbReference type="ChEBI" id="CHEBI:29985"/>
        <dbReference type="ChEBI" id="CHEBI:57762"/>
        <dbReference type="EC" id="2.6.1.42"/>
    </reaction>
</comment>
<dbReference type="InterPro" id="IPR043132">
    <property type="entry name" value="BCAT-like_C"/>
</dbReference>
<dbReference type="SUPFAM" id="SSF56752">
    <property type="entry name" value="D-aminoacid aminotransferase-like PLP-dependent enzymes"/>
    <property type="match status" value="1"/>
</dbReference>
<dbReference type="Pfam" id="PF01063">
    <property type="entry name" value="Aminotran_4"/>
    <property type="match status" value="1"/>
</dbReference>
<comment type="catalytic activity">
    <reaction evidence="10">
        <text>L-isoleucine + 2-oxoglutarate = (S)-3-methyl-2-oxopentanoate + L-glutamate</text>
        <dbReference type="Rhea" id="RHEA:24801"/>
        <dbReference type="ChEBI" id="CHEBI:16810"/>
        <dbReference type="ChEBI" id="CHEBI:29985"/>
        <dbReference type="ChEBI" id="CHEBI:35146"/>
        <dbReference type="ChEBI" id="CHEBI:58045"/>
        <dbReference type="EC" id="2.6.1.42"/>
    </reaction>
</comment>
<proteinExistence type="inferred from homology"/>
<dbReference type="PANTHER" id="PTHR42743">
    <property type="entry name" value="AMINO-ACID AMINOTRANSFERASE"/>
    <property type="match status" value="1"/>
</dbReference>
<dbReference type="FunFam" id="3.20.10.10:FF:000002">
    <property type="entry name" value="D-alanine aminotransferase"/>
    <property type="match status" value="1"/>
</dbReference>
<dbReference type="GO" id="GO:0008652">
    <property type="term" value="P:amino acid biosynthetic process"/>
    <property type="evidence" value="ECO:0007669"/>
    <property type="project" value="UniProtKB-ARBA"/>
</dbReference>
<evidence type="ECO:0000313" key="12">
    <source>
        <dbReference type="EMBL" id="TFZ00358.1"/>
    </source>
</evidence>
<dbReference type="RefSeq" id="WP_135250544.1">
    <property type="nucleotide sequence ID" value="NZ_SMLK01000004.1"/>
</dbReference>
<sequence>MDDNATDFSRGCAWQRGQYVPIAQASIPMTDWGFLRSDATYDVVTVWDGAFFRLDAHLDRFFASCERFRLDAGKSRAEVTDILSQCVRRAGLRSSYVEMIATRGQPAWGSRDPRQAVNQFYAFAVPFVWIANEQQRERGLDVAISPVHRIPPSSVDPRAKNYHWNDLTMGLLGALDQGAESVLLTDPAGNVVEGPGFNVFAVVDGGLVTPAEGVLEGVTRRTVIEMARSLGIPVQLRALPAAELRGAQEAFLSTSGGGVLPVTKLDGRAVARGQVGPVTRRLVQTYWDWHRDPKYSTPVEY</sequence>
<evidence type="ECO:0000256" key="11">
    <source>
        <dbReference type="ARBA" id="ARBA00049229"/>
    </source>
</evidence>
<comment type="similarity">
    <text evidence="6">Belongs to the class-IV pyridoxal-phosphate-dependent aminotransferase family.</text>
</comment>
<dbReference type="InterPro" id="IPR001544">
    <property type="entry name" value="Aminotrans_IV"/>
</dbReference>
<dbReference type="Proteomes" id="UP000297839">
    <property type="component" value="Unassembled WGS sequence"/>
</dbReference>
<name>A0A4Z0BQ44_9BURK</name>
<comment type="pathway">
    <text evidence="3">Amino-acid biosynthesis; L-isoleucine biosynthesis; L-isoleucine from 2-oxobutanoate: step 4/4.</text>
</comment>
<evidence type="ECO:0000256" key="8">
    <source>
        <dbReference type="ARBA" id="ARBA00022898"/>
    </source>
</evidence>
<comment type="pathway">
    <text evidence="5">Amino-acid biosynthesis; L-leucine biosynthesis; L-leucine from 3-methyl-2-oxobutanoate: step 4/4.</text>
</comment>
<dbReference type="GO" id="GO:0004084">
    <property type="term" value="F:branched-chain-amino-acid transaminase activity"/>
    <property type="evidence" value="ECO:0007669"/>
    <property type="project" value="UniProtKB-EC"/>
</dbReference>
<evidence type="ECO:0000256" key="6">
    <source>
        <dbReference type="ARBA" id="ARBA00009320"/>
    </source>
</evidence>
<evidence type="ECO:0000256" key="3">
    <source>
        <dbReference type="ARBA" id="ARBA00004824"/>
    </source>
</evidence>
<keyword evidence="12" id="KW-0808">Transferase</keyword>
<dbReference type="AlphaFoldDB" id="A0A4Z0BQ44"/>
<dbReference type="PANTHER" id="PTHR42743:SF11">
    <property type="entry name" value="AMINODEOXYCHORISMATE LYASE"/>
    <property type="match status" value="1"/>
</dbReference>
<evidence type="ECO:0000256" key="10">
    <source>
        <dbReference type="ARBA" id="ARBA00048798"/>
    </source>
</evidence>
<comment type="pathway">
    <text evidence="4">Amino-acid biosynthesis; L-valine biosynthesis; L-valine from pyruvate: step 4/4.</text>
</comment>
<evidence type="ECO:0000256" key="2">
    <source>
        <dbReference type="ARBA" id="ARBA00003109"/>
    </source>
</evidence>
<reference evidence="12 13" key="1">
    <citation type="submission" date="2019-03" db="EMBL/GenBank/DDBJ databases">
        <title>Ramlibacter sp. 18x22-1, whole genome shotgun sequence.</title>
        <authorList>
            <person name="Zhang X."/>
            <person name="Feng G."/>
            <person name="Zhu H."/>
        </authorList>
    </citation>
    <scope>NUCLEOTIDE SEQUENCE [LARGE SCALE GENOMIC DNA]</scope>
    <source>
        <strain evidence="12 13">18x22-1</strain>
    </source>
</reference>
<dbReference type="GO" id="GO:0046394">
    <property type="term" value="P:carboxylic acid biosynthetic process"/>
    <property type="evidence" value="ECO:0007669"/>
    <property type="project" value="UniProtKB-ARBA"/>
</dbReference>
<evidence type="ECO:0000256" key="4">
    <source>
        <dbReference type="ARBA" id="ARBA00004931"/>
    </source>
</evidence>
<dbReference type="Gene3D" id="3.30.470.10">
    <property type="match status" value="1"/>
</dbReference>
<dbReference type="EC" id="2.6.1.42" evidence="7"/>
<accession>A0A4Z0BQ44</accession>
<comment type="catalytic activity">
    <reaction evidence="11">
        <text>L-leucine + 2-oxoglutarate = 4-methyl-2-oxopentanoate + L-glutamate</text>
        <dbReference type="Rhea" id="RHEA:18321"/>
        <dbReference type="ChEBI" id="CHEBI:16810"/>
        <dbReference type="ChEBI" id="CHEBI:17865"/>
        <dbReference type="ChEBI" id="CHEBI:29985"/>
        <dbReference type="ChEBI" id="CHEBI:57427"/>
        <dbReference type="EC" id="2.6.1.42"/>
    </reaction>
</comment>
<protein>
    <recommendedName>
        <fullName evidence="7">branched-chain-amino-acid transaminase</fullName>
        <ecNumber evidence="7">2.6.1.42</ecNumber>
    </recommendedName>
</protein>
<dbReference type="InterPro" id="IPR036038">
    <property type="entry name" value="Aminotransferase-like"/>
</dbReference>
<evidence type="ECO:0000256" key="9">
    <source>
        <dbReference type="ARBA" id="ARBA00048212"/>
    </source>
</evidence>
<keyword evidence="8" id="KW-0663">Pyridoxal phosphate</keyword>
<evidence type="ECO:0000256" key="5">
    <source>
        <dbReference type="ARBA" id="ARBA00005072"/>
    </source>
</evidence>
<comment type="cofactor">
    <cofactor evidence="1">
        <name>pyridoxal 5'-phosphate</name>
        <dbReference type="ChEBI" id="CHEBI:597326"/>
    </cofactor>
</comment>
<keyword evidence="13" id="KW-1185">Reference proteome</keyword>
<evidence type="ECO:0000256" key="1">
    <source>
        <dbReference type="ARBA" id="ARBA00001933"/>
    </source>
</evidence>
<evidence type="ECO:0000313" key="13">
    <source>
        <dbReference type="Proteomes" id="UP000297839"/>
    </source>
</evidence>
<dbReference type="OrthoDB" id="9805628at2"/>
<comment type="caution">
    <text evidence="12">The sequence shown here is derived from an EMBL/GenBank/DDBJ whole genome shotgun (WGS) entry which is preliminary data.</text>
</comment>